<protein>
    <submittedName>
        <fullName evidence="8">MFS transporter</fullName>
    </submittedName>
</protein>
<name>A0ABY5I6T7_9FIRM</name>
<evidence type="ECO:0000256" key="6">
    <source>
        <dbReference type="SAM" id="Phobius"/>
    </source>
</evidence>
<evidence type="ECO:0000256" key="1">
    <source>
        <dbReference type="ARBA" id="ARBA00004651"/>
    </source>
</evidence>
<feature type="transmembrane region" description="Helical" evidence="6">
    <location>
        <begin position="345"/>
        <end position="364"/>
    </location>
</feature>
<evidence type="ECO:0000313" key="9">
    <source>
        <dbReference type="Proteomes" id="UP001060112"/>
    </source>
</evidence>
<dbReference type="PANTHER" id="PTHR43129:SF1">
    <property type="entry name" value="FOSMIDOMYCIN RESISTANCE PROTEIN"/>
    <property type="match status" value="1"/>
</dbReference>
<organism evidence="8 9">
    <name type="scientific">Allocoprobacillus halotolerans</name>
    <dbReference type="NCBI Taxonomy" id="2944914"/>
    <lineage>
        <taxon>Bacteria</taxon>
        <taxon>Bacillati</taxon>
        <taxon>Bacillota</taxon>
        <taxon>Erysipelotrichia</taxon>
        <taxon>Erysipelotrichales</taxon>
        <taxon>Erysipelotrichaceae</taxon>
        <taxon>Allocoprobacillus</taxon>
    </lineage>
</organism>
<dbReference type="Gene3D" id="1.20.1250.20">
    <property type="entry name" value="MFS general substrate transporter like domains"/>
    <property type="match status" value="2"/>
</dbReference>
<evidence type="ECO:0000256" key="5">
    <source>
        <dbReference type="ARBA" id="ARBA00023136"/>
    </source>
</evidence>
<feature type="domain" description="Major facilitator superfamily (MFS) profile" evidence="7">
    <location>
        <begin position="1"/>
        <end position="369"/>
    </location>
</feature>
<feature type="transmembrane region" description="Helical" evidence="6">
    <location>
        <begin position="262"/>
        <end position="291"/>
    </location>
</feature>
<feature type="transmembrane region" description="Helical" evidence="6">
    <location>
        <begin position="318"/>
        <end position="338"/>
    </location>
</feature>
<dbReference type="PROSITE" id="PS50850">
    <property type="entry name" value="MFS"/>
    <property type="match status" value="1"/>
</dbReference>
<evidence type="ECO:0000256" key="3">
    <source>
        <dbReference type="ARBA" id="ARBA00022692"/>
    </source>
</evidence>
<dbReference type="PANTHER" id="PTHR43129">
    <property type="entry name" value="FOSMIDOMYCIN RESISTANCE PROTEIN"/>
    <property type="match status" value="1"/>
</dbReference>
<keyword evidence="2" id="KW-0813">Transport</keyword>
<evidence type="ECO:0000256" key="4">
    <source>
        <dbReference type="ARBA" id="ARBA00022989"/>
    </source>
</evidence>
<dbReference type="InterPro" id="IPR020846">
    <property type="entry name" value="MFS_dom"/>
</dbReference>
<sequence length="371" mass="39931">MNQGALSAVLPFIIASYHYDYITAAMLVTLSNIFGSLVQLVFGHLADKKNKPYIMALGVLLAGGRMALTGLISHFYGLCLAVIIGGIGVAMFHPQAAQLVSLSSDQNKQGKGVSIFSFGGKIGSTLGPILSSSSIMLFGMKGTLIFLLPSFIFGTISSLFLKDFKELGEQRVAEEKSDDNQKNMGQDQWGVFIKLCITVFGHSIITNGMSTFLALYFIQNLHQNESFGNMALSLYFAIGAIAALIGGSLADRFGYQKIITISFVIFFLSLIIFTMTSHIFFAMMMLVPLAIAESLSYNPMVVLGQQYLPHHTGFASGVTLRLAVSVGVILCPALGLIGDYQGLSMTLYTIAGIALISLLVSLTLPKVDIEK</sequence>
<comment type="subcellular location">
    <subcellularLocation>
        <location evidence="1">Cell membrane</location>
        <topology evidence="1">Multi-pass membrane protein</topology>
    </subcellularLocation>
</comment>
<dbReference type="Proteomes" id="UP001060112">
    <property type="component" value="Chromosome"/>
</dbReference>
<feature type="transmembrane region" description="Helical" evidence="6">
    <location>
        <begin position="74"/>
        <end position="92"/>
    </location>
</feature>
<feature type="transmembrane region" description="Helical" evidence="6">
    <location>
        <begin position="191"/>
        <end position="218"/>
    </location>
</feature>
<proteinExistence type="predicted"/>
<evidence type="ECO:0000259" key="7">
    <source>
        <dbReference type="PROSITE" id="PS50850"/>
    </source>
</evidence>
<feature type="transmembrane region" description="Helical" evidence="6">
    <location>
        <begin position="113"/>
        <end position="138"/>
    </location>
</feature>
<evidence type="ECO:0000256" key="2">
    <source>
        <dbReference type="ARBA" id="ARBA00022448"/>
    </source>
</evidence>
<keyword evidence="5 6" id="KW-0472">Membrane</keyword>
<keyword evidence="3 6" id="KW-0812">Transmembrane</keyword>
<gene>
    <name evidence="8" type="ORF">NMU03_03285</name>
</gene>
<feature type="transmembrane region" description="Helical" evidence="6">
    <location>
        <begin position="144"/>
        <end position="161"/>
    </location>
</feature>
<reference evidence="8" key="1">
    <citation type="submission" date="2022-07" db="EMBL/GenBank/DDBJ databases">
        <title>Faecal culturing of patients with breast cancer.</title>
        <authorList>
            <person name="Teng N.M.Y."/>
            <person name="Kiu R."/>
            <person name="Evans R."/>
            <person name="Baker D.J."/>
            <person name="Zenner C."/>
            <person name="Robinson S.D."/>
            <person name="Hall L.J."/>
        </authorList>
    </citation>
    <scope>NUCLEOTIDE SEQUENCE</scope>
    <source>
        <strain evidence="8">LH1062</strain>
    </source>
</reference>
<dbReference type="EMBL" id="CP101620">
    <property type="protein sequence ID" value="UTY40790.1"/>
    <property type="molecule type" value="Genomic_DNA"/>
</dbReference>
<feature type="transmembrane region" description="Helical" evidence="6">
    <location>
        <begin position="230"/>
        <end position="250"/>
    </location>
</feature>
<keyword evidence="9" id="KW-1185">Reference proteome</keyword>
<dbReference type="CDD" id="cd17478">
    <property type="entry name" value="MFS_FsR"/>
    <property type="match status" value="1"/>
</dbReference>
<dbReference type="SUPFAM" id="SSF103473">
    <property type="entry name" value="MFS general substrate transporter"/>
    <property type="match status" value="1"/>
</dbReference>
<dbReference type="InterPro" id="IPR011701">
    <property type="entry name" value="MFS"/>
</dbReference>
<evidence type="ECO:0000313" key="8">
    <source>
        <dbReference type="EMBL" id="UTY40790.1"/>
    </source>
</evidence>
<feature type="transmembrane region" description="Helical" evidence="6">
    <location>
        <begin position="21"/>
        <end position="45"/>
    </location>
</feature>
<keyword evidence="4 6" id="KW-1133">Transmembrane helix</keyword>
<accession>A0ABY5I6T7</accession>
<dbReference type="InterPro" id="IPR036259">
    <property type="entry name" value="MFS_trans_sf"/>
</dbReference>
<dbReference type="Pfam" id="PF07690">
    <property type="entry name" value="MFS_1"/>
    <property type="match status" value="1"/>
</dbReference>